<dbReference type="Pfam" id="PF22785">
    <property type="entry name" value="Tc-R-P"/>
    <property type="match status" value="1"/>
</dbReference>
<dbReference type="Pfam" id="PF14671">
    <property type="entry name" value="DSPn"/>
    <property type="match status" value="1"/>
</dbReference>
<evidence type="ECO:0000256" key="4">
    <source>
        <dbReference type="ARBA" id="ARBA00022912"/>
    </source>
</evidence>
<dbReference type="PROSITE" id="PS50054">
    <property type="entry name" value="TYR_PHOSPHATASE_DUAL"/>
    <property type="match status" value="1"/>
</dbReference>
<feature type="region of interest" description="Disordered" evidence="5">
    <location>
        <begin position="436"/>
        <end position="480"/>
    </location>
</feature>
<feature type="domain" description="Tyrosine specific protein phosphatases" evidence="7">
    <location>
        <begin position="279"/>
        <end position="322"/>
    </location>
</feature>
<dbReference type="EC" id="3.1.3.48" evidence="2"/>
<dbReference type="GO" id="GO:0005739">
    <property type="term" value="C:mitochondrion"/>
    <property type="evidence" value="ECO:0007669"/>
    <property type="project" value="GOC"/>
</dbReference>
<evidence type="ECO:0000313" key="8">
    <source>
        <dbReference type="EMBL" id="SOQ55719.1"/>
    </source>
</evidence>
<dbReference type="InterPro" id="IPR029260">
    <property type="entry name" value="DSPn"/>
</dbReference>
<dbReference type="CDD" id="cd14499">
    <property type="entry name" value="CDC14_C"/>
    <property type="match status" value="1"/>
</dbReference>
<dbReference type="InterPro" id="IPR000387">
    <property type="entry name" value="Tyr_Pase_dom"/>
</dbReference>
<feature type="compositionally biased region" description="Polar residues" evidence="5">
    <location>
        <begin position="593"/>
        <end position="604"/>
    </location>
</feature>
<evidence type="ECO:0000256" key="3">
    <source>
        <dbReference type="ARBA" id="ARBA00022801"/>
    </source>
</evidence>
<gene>
    <name evidence="8" type="ORF">SFRICE_002298</name>
</gene>
<dbReference type="InterPro" id="IPR009622">
    <property type="entry name" value="NDUFAF4"/>
</dbReference>
<dbReference type="InterPro" id="IPR029021">
    <property type="entry name" value="Prot-tyrosine_phosphatase-like"/>
</dbReference>
<dbReference type="AlphaFoldDB" id="A0A2H1WRL6"/>
<evidence type="ECO:0000256" key="5">
    <source>
        <dbReference type="SAM" id="MobiDB-lite"/>
    </source>
</evidence>
<feature type="region of interest" description="Disordered" evidence="5">
    <location>
        <begin position="560"/>
        <end position="604"/>
    </location>
</feature>
<dbReference type="PANTHER" id="PTHR23339">
    <property type="entry name" value="TYROSINE SPECIFIC PROTEIN PHOSPHATASE AND DUAL SPECIFICITY PROTEIN PHOSPHATASE"/>
    <property type="match status" value="1"/>
</dbReference>
<dbReference type="Gene3D" id="3.90.190.10">
    <property type="entry name" value="Protein tyrosine phosphatase superfamily"/>
    <property type="match status" value="2"/>
</dbReference>
<keyword evidence="4" id="KW-0904">Protein phosphatase</keyword>
<dbReference type="PROSITE" id="PS50056">
    <property type="entry name" value="TYR_PHOSPHATASE_2"/>
    <property type="match status" value="1"/>
</dbReference>
<dbReference type="InterPro" id="IPR020422">
    <property type="entry name" value="TYR_PHOSPHATASE_DUAL_dom"/>
</dbReference>
<feature type="compositionally biased region" description="Basic and acidic residues" evidence="5">
    <location>
        <begin position="470"/>
        <end position="480"/>
    </location>
</feature>
<evidence type="ECO:0000259" key="6">
    <source>
        <dbReference type="PROSITE" id="PS50054"/>
    </source>
</evidence>
<feature type="domain" description="Tyrosine-protein phosphatase" evidence="6">
    <location>
        <begin position="177"/>
        <end position="335"/>
    </location>
</feature>
<protein>
    <recommendedName>
        <fullName evidence="2">protein-tyrosine-phosphatase</fullName>
        <ecNumber evidence="2">3.1.3.48</ecNumber>
    </recommendedName>
</protein>
<reference evidence="8" key="1">
    <citation type="submission" date="2016-07" db="EMBL/GenBank/DDBJ databases">
        <authorList>
            <person name="Bretaudeau A."/>
        </authorList>
    </citation>
    <scope>NUCLEOTIDE SEQUENCE</scope>
    <source>
        <strain evidence="8">Rice</strain>
        <tissue evidence="8">Whole body</tissue>
    </source>
</reference>
<evidence type="ECO:0000256" key="1">
    <source>
        <dbReference type="ARBA" id="ARBA00007315"/>
    </source>
</evidence>
<dbReference type="GO" id="GO:0032981">
    <property type="term" value="P:mitochondrial respiratory chain complex I assembly"/>
    <property type="evidence" value="ECO:0007669"/>
    <property type="project" value="InterPro"/>
</dbReference>
<dbReference type="Pfam" id="PF06784">
    <property type="entry name" value="UPF0240"/>
    <property type="match status" value="1"/>
</dbReference>
<accession>A0A2H1WRL6</accession>
<dbReference type="SUPFAM" id="SSF52799">
    <property type="entry name" value="(Phosphotyrosine protein) phosphatases II"/>
    <property type="match status" value="2"/>
</dbReference>
<dbReference type="InterPro" id="IPR044506">
    <property type="entry name" value="CDC14_C"/>
</dbReference>
<evidence type="ECO:0000256" key="2">
    <source>
        <dbReference type="ARBA" id="ARBA00013064"/>
    </source>
</evidence>
<name>A0A2H1WRL6_SPOFR</name>
<feature type="region of interest" description="Disordered" evidence="5">
    <location>
        <begin position="369"/>
        <end position="399"/>
    </location>
</feature>
<dbReference type="InterPro" id="IPR050561">
    <property type="entry name" value="PTP"/>
</dbReference>
<dbReference type="CDD" id="cd17657">
    <property type="entry name" value="CDC14_N"/>
    <property type="match status" value="1"/>
</dbReference>
<proteinExistence type="inferred from homology"/>
<sequence length="864" mass="99384">MNRSPDILFMAEYIKNALYFATVRQGKTLKNTVDTHYFCIDNDLVYENYYSDFGPLNLGCVYKYCRILNEKLKQYLNKQTIVHYTSIDPKKKANSAFLLGCYGVLYLSLTPRDALKPLMVHGQSYRPFQDATQGESAYTISLMDCLQAIKKARELGFFNFQDFNYEEYERLGKIQGGDLNWIVPGKFLAFIGPVDYSVSLFHPPEMYINYFLENNVKVVIRLNKRLYDGNVFNNVGIIHYDLFFPDGSCPRRHILFKFLQISEEASCAIAVHCKVTNLAGLGRTGSLIGCYLIKHYRMTSHEAIGWMRICRPGSVIGHQQGWLEELEPWLMKHGNIYRKRIYQDTEKFPIHEFGVYSIAEKTMKQRPVVFHKSPSPPPPIQKQNMRSESTTPMRPQNSRVKEALNKTQEKEYDWHVKPQTLNTSQQKVLYRGDPYESYNNVSRRSSGAGDPKASRPTSRNSVTRAQMPRESLKSSIREPDIKNLRGYTPITTFRTSQAPVIKSVNDARNYLMRSSIYNTEREKQLNSSVTVTPHYPYYASRVQNQPLLSSPMASVGAHNIIPSSYSTGPKPPGQPQIRRRLGRSPSPPVRMPNDQSRATNTPSPTEKFLVKYASKSALKDVFSKLKCKSHRIFLMGALVTKALRPIKTFNIENRAHREIAKAKPTPAPKYPENIADLQRTLEADPNIDEKLDKKDEELDKRLKDVYVTSFGRPEDDITREKQTKHKTLRPLPQDRKMPEQYDFGFKEPERIPYGRTTLRAAINFIASHQANPEEVTAAKIALEYKLKEEDVHSILKYYKTYEVYIPETKTSPAMFAGPAQMRKQLYKLDTKELEDNKSKEDVSTVQENVKAKDAVYSREDCVIL</sequence>
<keyword evidence="3" id="KW-0378">Hydrolase</keyword>
<feature type="compositionally biased region" description="Polar residues" evidence="5">
    <location>
        <begin position="455"/>
        <end position="464"/>
    </location>
</feature>
<comment type="similarity">
    <text evidence="1">Belongs to the protein-tyrosine phosphatase family. Non-receptor class CDC14 subfamily.</text>
</comment>
<organism evidence="8">
    <name type="scientific">Spodoptera frugiperda</name>
    <name type="common">Fall armyworm</name>
    <dbReference type="NCBI Taxonomy" id="7108"/>
    <lineage>
        <taxon>Eukaryota</taxon>
        <taxon>Metazoa</taxon>
        <taxon>Ecdysozoa</taxon>
        <taxon>Arthropoda</taxon>
        <taxon>Hexapoda</taxon>
        <taxon>Insecta</taxon>
        <taxon>Pterygota</taxon>
        <taxon>Neoptera</taxon>
        <taxon>Endopterygota</taxon>
        <taxon>Lepidoptera</taxon>
        <taxon>Glossata</taxon>
        <taxon>Ditrysia</taxon>
        <taxon>Noctuoidea</taxon>
        <taxon>Noctuidae</taxon>
        <taxon>Amphipyrinae</taxon>
        <taxon>Spodoptera</taxon>
    </lineage>
</organism>
<feature type="compositionally biased region" description="Polar residues" evidence="5">
    <location>
        <begin position="381"/>
        <end position="398"/>
    </location>
</feature>
<dbReference type="FunFam" id="3.90.190.10:FF:000006">
    <property type="entry name" value="Dual specificity protein phosphatase CDC14B"/>
    <property type="match status" value="1"/>
</dbReference>
<dbReference type="EMBL" id="ODYU01010539">
    <property type="protein sequence ID" value="SOQ55719.1"/>
    <property type="molecule type" value="Genomic_DNA"/>
</dbReference>
<evidence type="ECO:0000259" key="7">
    <source>
        <dbReference type="PROSITE" id="PS50056"/>
    </source>
</evidence>
<dbReference type="GO" id="GO:0004725">
    <property type="term" value="F:protein tyrosine phosphatase activity"/>
    <property type="evidence" value="ECO:0007669"/>
    <property type="project" value="UniProtKB-EC"/>
</dbReference>